<accession>A0A964RJ12</accession>
<evidence type="ECO:0000313" key="2">
    <source>
        <dbReference type="Proteomes" id="UP000656077"/>
    </source>
</evidence>
<evidence type="ECO:0000313" key="1">
    <source>
        <dbReference type="EMBL" id="MVX62402.1"/>
    </source>
</evidence>
<proteinExistence type="predicted"/>
<name>A0A964RJ12_9CLOT</name>
<dbReference type="Proteomes" id="UP000656077">
    <property type="component" value="Unassembled WGS sequence"/>
</dbReference>
<comment type="caution">
    <text evidence="1">The sequence shown here is derived from an EMBL/GenBank/DDBJ whole genome shotgun (WGS) entry which is preliminary data.</text>
</comment>
<sequence length="466" mass="54830">MVKITKEINAENIIEKSINESIKKLFSHKDNVRALFNSVDNSFTFEYKDKIKEEVIDISAKCYLSTDGNNLIRMEFESSSENVSEIDLDYYYFKDIYHEFTEGLIHKNEEKFTVRVYHSILHDVGFKGEYVVNWKSKIKFKPLFNEKTKNTISERIIAFDCEVQAISLTHARTKAINIVKEFVAYLSVLIDIGFFEINSKFAHYIKKNNENCSLQGEFQRSSFIDHELKLIVKDNMNGLRHIDDYAAIEPLSFLSIDMFEAGKFEIDSTYIENNSVKLNQNLERTFKNNKIEKVKSNNNYCKEIFVSEYNGLNLEIPQQIRKYYKGILELSDEKLLYFRNSCRLYNISKTCGIYESTLMLSYMVSAVECLAKSESEKTGFSEFMKKYLKDEYDKTFCDFLYGNLRSGHFHSGEMFFTEYNLNLDITLDNNHQRMINDFMKGQYYLRKAIIEWVKKNVLKDDTVSDK</sequence>
<protein>
    <submittedName>
        <fullName evidence="1">Uncharacterized protein</fullName>
    </submittedName>
</protein>
<gene>
    <name evidence="1" type="ORF">GKZ28_01635</name>
</gene>
<reference evidence="1" key="1">
    <citation type="submission" date="2019-12" db="EMBL/GenBank/DDBJ databases">
        <title>Microbes associate with the intestines of laboratory mice.</title>
        <authorList>
            <person name="Navarre W."/>
            <person name="Wong E."/>
        </authorList>
    </citation>
    <scope>NUCLEOTIDE SEQUENCE</scope>
    <source>
        <strain evidence="1">NM79_F5</strain>
    </source>
</reference>
<dbReference type="AlphaFoldDB" id="A0A964RJ12"/>
<dbReference type="RefSeq" id="WP_160357826.1">
    <property type="nucleotide sequence ID" value="NZ_WSRQ01000002.1"/>
</dbReference>
<dbReference type="EMBL" id="WSRQ01000002">
    <property type="protein sequence ID" value="MVX62402.1"/>
    <property type="molecule type" value="Genomic_DNA"/>
</dbReference>
<organism evidence="1 2">
    <name type="scientific">Clostridium chromiireducens</name>
    <dbReference type="NCBI Taxonomy" id="225345"/>
    <lineage>
        <taxon>Bacteria</taxon>
        <taxon>Bacillati</taxon>
        <taxon>Bacillota</taxon>
        <taxon>Clostridia</taxon>
        <taxon>Eubacteriales</taxon>
        <taxon>Clostridiaceae</taxon>
        <taxon>Clostridium</taxon>
    </lineage>
</organism>